<name>A0A918CDR9_AGRME</name>
<evidence type="ECO:0000313" key="1">
    <source>
        <dbReference type="EMBL" id="GGR19055.1"/>
    </source>
</evidence>
<accession>A0A918CDR9</accession>
<sequence length="192" mass="20898">MAALLGLAELESGLRELAARVRAAGIGGVRMFIVGGAALRLGYFDRPATFDIDARIEPKAVLAPFIADIAVERGWPLDWLNDDAAKFIPGYGKTVEWVRLHDDATISIWLAPADALLAMKLKAMEGRRGRDERDVAYLLAINGIRRSEDAEELLEEFFPGDALNEAAAGRLERIFAAGLPEIEPVRGSALDL</sequence>
<evidence type="ECO:0000313" key="2">
    <source>
        <dbReference type="Proteomes" id="UP000610303"/>
    </source>
</evidence>
<dbReference type="AlphaFoldDB" id="A0A918CDR9"/>
<proteinExistence type="predicted"/>
<comment type="caution">
    <text evidence="1">The sequence shown here is derived from an EMBL/GenBank/DDBJ whole genome shotgun (WGS) entry which is preliminary data.</text>
</comment>
<dbReference type="EMBL" id="BMRJ01000001">
    <property type="protein sequence ID" value="GGR19055.1"/>
    <property type="molecule type" value="Genomic_DNA"/>
</dbReference>
<reference evidence="1" key="2">
    <citation type="submission" date="2020-09" db="EMBL/GenBank/DDBJ databases">
        <authorList>
            <person name="Sun Q."/>
            <person name="Ohkuma M."/>
        </authorList>
    </citation>
    <scope>NUCLEOTIDE SEQUENCE</scope>
    <source>
        <strain evidence="1">JCM 3346</strain>
    </source>
</reference>
<dbReference type="RefSeq" id="WP_189084194.1">
    <property type="nucleotide sequence ID" value="NZ_BMRJ01000001.1"/>
</dbReference>
<dbReference type="Proteomes" id="UP000610303">
    <property type="component" value="Unassembled WGS sequence"/>
</dbReference>
<organism evidence="1 2">
    <name type="scientific">Agromyces mediolanus</name>
    <name type="common">Corynebacterium mediolanum</name>
    <dbReference type="NCBI Taxonomy" id="41986"/>
    <lineage>
        <taxon>Bacteria</taxon>
        <taxon>Bacillati</taxon>
        <taxon>Actinomycetota</taxon>
        <taxon>Actinomycetes</taxon>
        <taxon>Micrococcales</taxon>
        <taxon>Microbacteriaceae</taxon>
        <taxon>Agromyces</taxon>
    </lineage>
</organism>
<protein>
    <submittedName>
        <fullName evidence="1">Uncharacterized protein</fullName>
    </submittedName>
</protein>
<reference evidence="1" key="1">
    <citation type="journal article" date="2014" name="Int. J. Syst. Evol. Microbiol.">
        <title>Complete genome sequence of Corynebacterium casei LMG S-19264T (=DSM 44701T), isolated from a smear-ripened cheese.</title>
        <authorList>
            <consortium name="US DOE Joint Genome Institute (JGI-PGF)"/>
            <person name="Walter F."/>
            <person name="Albersmeier A."/>
            <person name="Kalinowski J."/>
            <person name="Ruckert C."/>
        </authorList>
    </citation>
    <scope>NUCLEOTIDE SEQUENCE</scope>
    <source>
        <strain evidence="1">JCM 3346</strain>
    </source>
</reference>
<keyword evidence="2" id="KW-1185">Reference proteome</keyword>
<gene>
    <name evidence="1" type="ORF">GCM10010196_10300</name>
</gene>